<protein>
    <submittedName>
        <fullName evidence="1">Uncharacterized protein</fullName>
    </submittedName>
</protein>
<dbReference type="HOGENOM" id="CLU_2851852_0_0_1"/>
<reference evidence="1" key="1">
    <citation type="journal article" date="2012" name="Nature">
        <title>The oyster genome reveals stress adaptation and complexity of shell formation.</title>
        <authorList>
            <person name="Zhang G."/>
            <person name="Fang X."/>
            <person name="Guo X."/>
            <person name="Li L."/>
            <person name="Luo R."/>
            <person name="Xu F."/>
            <person name="Yang P."/>
            <person name="Zhang L."/>
            <person name="Wang X."/>
            <person name="Qi H."/>
            <person name="Xiong Z."/>
            <person name="Que H."/>
            <person name="Xie Y."/>
            <person name="Holland P.W."/>
            <person name="Paps J."/>
            <person name="Zhu Y."/>
            <person name="Wu F."/>
            <person name="Chen Y."/>
            <person name="Wang J."/>
            <person name="Peng C."/>
            <person name="Meng J."/>
            <person name="Yang L."/>
            <person name="Liu J."/>
            <person name="Wen B."/>
            <person name="Zhang N."/>
            <person name="Huang Z."/>
            <person name="Zhu Q."/>
            <person name="Feng Y."/>
            <person name="Mount A."/>
            <person name="Hedgecock D."/>
            <person name="Xu Z."/>
            <person name="Liu Y."/>
            <person name="Domazet-Loso T."/>
            <person name="Du Y."/>
            <person name="Sun X."/>
            <person name="Zhang S."/>
            <person name="Liu B."/>
            <person name="Cheng P."/>
            <person name="Jiang X."/>
            <person name="Li J."/>
            <person name="Fan D."/>
            <person name="Wang W."/>
            <person name="Fu W."/>
            <person name="Wang T."/>
            <person name="Wang B."/>
            <person name="Zhang J."/>
            <person name="Peng Z."/>
            <person name="Li Y."/>
            <person name="Li N."/>
            <person name="Wang J."/>
            <person name="Chen M."/>
            <person name="He Y."/>
            <person name="Tan F."/>
            <person name="Song X."/>
            <person name="Zheng Q."/>
            <person name="Huang R."/>
            <person name="Yang H."/>
            <person name="Du X."/>
            <person name="Chen L."/>
            <person name="Yang M."/>
            <person name="Gaffney P.M."/>
            <person name="Wang S."/>
            <person name="Luo L."/>
            <person name="She Z."/>
            <person name="Ming Y."/>
            <person name="Huang W."/>
            <person name="Zhang S."/>
            <person name="Huang B."/>
            <person name="Zhang Y."/>
            <person name="Qu T."/>
            <person name="Ni P."/>
            <person name="Miao G."/>
            <person name="Wang J."/>
            <person name="Wang Q."/>
            <person name="Steinberg C.E."/>
            <person name="Wang H."/>
            <person name="Li N."/>
            <person name="Qian L."/>
            <person name="Zhang G."/>
            <person name="Li Y."/>
            <person name="Yang H."/>
            <person name="Liu X."/>
            <person name="Wang J."/>
            <person name="Yin Y."/>
            <person name="Wang J."/>
        </authorList>
    </citation>
    <scope>NUCLEOTIDE SEQUENCE [LARGE SCALE GENOMIC DNA]</scope>
    <source>
        <strain evidence="1">05x7-T-G4-1.051#20</strain>
    </source>
</reference>
<dbReference type="InParanoid" id="K1PTM6"/>
<dbReference type="AlphaFoldDB" id="K1PTM6"/>
<accession>K1PTM6</accession>
<proteinExistence type="predicted"/>
<organism evidence="1">
    <name type="scientific">Magallana gigas</name>
    <name type="common">Pacific oyster</name>
    <name type="synonym">Crassostrea gigas</name>
    <dbReference type="NCBI Taxonomy" id="29159"/>
    <lineage>
        <taxon>Eukaryota</taxon>
        <taxon>Metazoa</taxon>
        <taxon>Spiralia</taxon>
        <taxon>Lophotrochozoa</taxon>
        <taxon>Mollusca</taxon>
        <taxon>Bivalvia</taxon>
        <taxon>Autobranchia</taxon>
        <taxon>Pteriomorphia</taxon>
        <taxon>Ostreida</taxon>
        <taxon>Ostreoidea</taxon>
        <taxon>Ostreidae</taxon>
        <taxon>Magallana</taxon>
    </lineage>
</organism>
<evidence type="ECO:0000313" key="1">
    <source>
        <dbReference type="EMBL" id="EKC22264.1"/>
    </source>
</evidence>
<gene>
    <name evidence="1" type="ORF">CGI_10002581</name>
</gene>
<sequence length="65" mass="7272">MDDDYIHTVGMPVTQCGVKHVYVQLYKHIHCRLGDGLNTASDSAIDRLPESLFGFVLALQQIVLE</sequence>
<name>K1PTM6_MAGGI</name>
<dbReference type="EMBL" id="JH817563">
    <property type="protein sequence ID" value="EKC22264.1"/>
    <property type="molecule type" value="Genomic_DNA"/>
</dbReference>